<dbReference type="PRINTS" id="PR00834">
    <property type="entry name" value="PROTEASES2C"/>
</dbReference>
<gene>
    <name evidence="8" type="ORF">UO65_3490</name>
</gene>
<dbReference type="SMART" id="SM00228">
    <property type="entry name" value="PDZ"/>
    <property type="match status" value="1"/>
</dbReference>
<dbReference type="InterPro" id="IPR009003">
    <property type="entry name" value="Peptidase_S1_PA"/>
</dbReference>
<feature type="domain" description="PDZ" evidence="7">
    <location>
        <begin position="374"/>
        <end position="486"/>
    </location>
</feature>
<dbReference type="AlphaFoldDB" id="W7J541"/>
<organism evidence="8 9">
    <name type="scientific">Actinokineospora spheciospongiae</name>
    <dbReference type="NCBI Taxonomy" id="909613"/>
    <lineage>
        <taxon>Bacteria</taxon>
        <taxon>Bacillati</taxon>
        <taxon>Actinomycetota</taxon>
        <taxon>Actinomycetes</taxon>
        <taxon>Pseudonocardiales</taxon>
        <taxon>Pseudonocardiaceae</taxon>
        <taxon>Actinokineospora</taxon>
    </lineage>
</organism>
<feature type="region of interest" description="Disordered" evidence="5">
    <location>
        <begin position="1"/>
        <end position="131"/>
    </location>
</feature>
<evidence type="ECO:0000256" key="5">
    <source>
        <dbReference type="SAM" id="MobiDB-lite"/>
    </source>
</evidence>
<dbReference type="Proteomes" id="UP000019277">
    <property type="component" value="Unassembled WGS sequence"/>
</dbReference>
<dbReference type="PANTHER" id="PTHR43343">
    <property type="entry name" value="PEPTIDASE S12"/>
    <property type="match status" value="1"/>
</dbReference>
<keyword evidence="9" id="KW-1185">Reference proteome</keyword>
<dbReference type="GO" id="GO:0004252">
    <property type="term" value="F:serine-type endopeptidase activity"/>
    <property type="evidence" value="ECO:0007669"/>
    <property type="project" value="InterPro"/>
</dbReference>
<evidence type="ECO:0000259" key="7">
    <source>
        <dbReference type="PROSITE" id="PS50106"/>
    </source>
</evidence>
<evidence type="ECO:0000313" key="9">
    <source>
        <dbReference type="Proteomes" id="UP000019277"/>
    </source>
</evidence>
<dbReference type="Gene3D" id="2.40.10.10">
    <property type="entry name" value="Trypsin-like serine proteases"/>
    <property type="match status" value="2"/>
</dbReference>
<evidence type="ECO:0000256" key="6">
    <source>
        <dbReference type="SAM" id="Phobius"/>
    </source>
</evidence>
<keyword evidence="6" id="KW-1133">Transmembrane helix</keyword>
<dbReference type="SUPFAM" id="SSF50494">
    <property type="entry name" value="Trypsin-like serine proteases"/>
    <property type="match status" value="1"/>
</dbReference>
<keyword evidence="3" id="KW-0378">Hydrolase</keyword>
<reference evidence="8 9" key="1">
    <citation type="journal article" date="2014" name="Genome Announc.">
        <title>Draft Genome Sequence of the Antitrypanosomally Active Sponge-Associated Bacterium Actinokineospora sp. Strain EG49.</title>
        <authorList>
            <person name="Harjes J."/>
            <person name="Ryu T."/>
            <person name="Abdelmohsen U.R."/>
            <person name="Moitinho-Silva L."/>
            <person name="Horn H."/>
            <person name="Ravasi T."/>
            <person name="Hentschel U."/>
        </authorList>
    </citation>
    <scope>NUCLEOTIDE SEQUENCE [LARGE SCALE GENOMIC DNA]</scope>
    <source>
        <strain evidence="8 9">EG49</strain>
    </source>
</reference>
<dbReference type="InterPro" id="IPR043504">
    <property type="entry name" value="Peptidase_S1_PA_chymotrypsin"/>
</dbReference>
<dbReference type="PATRIC" id="fig|909613.9.peg.3489"/>
<accession>W7J541</accession>
<dbReference type="SUPFAM" id="SSF50156">
    <property type="entry name" value="PDZ domain-like"/>
    <property type="match status" value="1"/>
</dbReference>
<evidence type="ECO:0000256" key="1">
    <source>
        <dbReference type="ARBA" id="ARBA00010541"/>
    </source>
</evidence>
<dbReference type="PROSITE" id="PS50106">
    <property type="entry name" value="PDZ"/>
    <property type="match status" value="1"/>
</dbReference>
<comment type="caution">
    <text evidence="8">The sequence shown here is derived from an EMBL/GenBank/DDBJ whole genome shotgun (WGS) entry which is preliminary data.</text>
</comment>
<evidence type="ECO:0000256" key="2">
    <source>
        <dbReference type="ARBA" id="ARBA00022670"/>
    </source>
</evidence>
<dbReference type="GO" id="GO:0006508">
    <property type="term" value="P:proteolysis"/>
    <property type="evidence" value="ECO:0007669"/>
    <property type="project" value="UniProtKB-KW"/>
</dbReference>
<feature type="transmembrane region" description="Helical" evidence="6">
    <location>
        <begin position="150"/>
        <end position="174"/>
    </location>
</feature>
<dbReference type="RefSeq" id="WP_035283674.1">
    <property type="nucleotide sequence ID" value="NZ_AYXG01000123.1"/>
</dbReference>
<keyword evidence="6" id="KW-0472">Membrane</keyword>
<comment type="similarity">
    <text evidence="1">Belongs to the peptidase S1C family.</text>
</comment>
<feature type="compositionally biased region" description="Basic and acidic residues" evidence="5">
    <location>
        <begin position="91"/>
        <end position="104"/>
    </location>
</feature>
<dbReference type="Pfam" id="PF13180">
    <property type="entry name" value="PDZ_2"/>
    <property type="match status" value="1"/>
</dbReference>
<evidence type="ECO:0000256" key="4">
    <source>
        <dbReference type="ARBA" id="ARBA00022825"/>
    </source>
</evidence>
<dbReference type="Pfam" id="PF13365">
    <property type="entry name" value="Trypsin_2"/>
    <property type="match status" value="1"/>
</dbReference>
<dbReference type="InterPro" id="IPR036034">
    <property type="entry name" value="PDZ_sf"/>
</dbReference>
<feature type="compositionally biased region" description="Basic and acidic residues" evidence="5">
    <location>
        <begin position="8"/>
        <end position="21"/>
    </location>
</feature>
<dbReference type="OrthoDB" id="9758917at2"/>
<evidence type="ECO:0000313" key="8">
    <source>
        <dbReference type="EMBL" id="EWC61224.1"/>
    </source>
</evidence>
<dbReference type="PANTHER" id="PTHR43343:SF3">
    <property type="entry name" value="PROTEASE DO-LIKE 8, CHLOROPLASTIC"/>
    <property type="match status" value="1"/>
</dbReference>
<keyword evidence="4" id="KW-0720">Serine protease</keyword>
<dbReference type="FunFam" id="2.40.10.10:FF:000001">
    <property type="entry name" value="Periplasmic serine protease DegS"/>
    <property type="match status" value="1"/>
</dbReference>
<dbReference type="InterPro" id="IPR001478">
    <property type="entry name" value="PDZ"/>
</dbReference>
<dbReference type="InterPro" id="IPR001940">
    <property type="entry name" value="Peptidase_S1C"/>
</dbReference>
<dbReference type="Gene3D" id="2.30.42.10">
    <property type="match status" value="1"/>
</dbReference>
<dbReference type="eggNOG" id="COG0265">
    <property type="taxonomic scope" value="Bacteria"/>
</dbReference>
<name>W7J541_9PSEU</name>
<keyword evidence="2 8" id="KW-0645">Protease</keyword>
<proteinExistence type="inferred from homology"/>
<sequence>MTQQNPDPEQRIGPRPLERPAVDPSSAAAFGRPAGVDGAFSPHAAARPPLGGLPSAPPTPDALASAFGRTPADTGVRLQRPPGAGGGDAGDEGHLWSEDADPWRDPAAGAVIGPPAVPKDDDEPAAGSTRGTGALLSLPDVLFGRRVKPVALALLGVVALVIGAAGGLVGWVVARSGDALTSDVTLAQVEPGVQRPVGSVSDIATRVRPAVVSIEVRMEQGGGTGSGVFIDGSGYILTNWHVVTLEGRATPESTITTVFTDGTRAEAKVVGTDAKTDLAVIKVAVTNPTVLQFGDSDKLQVGDPVIAVGSPLGLSDTVTQGIVSALHRPVVAGGENGEAPITYDAIQTDAAINQGNSGGPLVDATGALIGINSAIRSSTGNTGSIGLGFAIPGNDAKRIAETIIRDGQVKHADIGANVKSVSADTAEGAQVVNVADGGAAAAAGIAEGDVIRKVGDRQVRNAAELTVAVREHRPGDTVPVVLARQGRELTIQVTLRSD</sequence>
<evidence type="ECO:0000256" key="3">
    <source>
        <dbReference type="ARBA" id="ARBA00022801"/>
    </source>
</evidence>
<dbReference type="EMBL" id="AYXG01000123">
    <property type="protein sequence ID" value="EWC61224.1"/>
    <property type="molecule type" value="Genomic_DNA"/>
</dbReference>
<keyword evidence="6" id="KW-0812">Transmembrane</keyword>
<dbReference type="STRING" id="909613.UO65_3490"/>
<protein>
    <submittedName>
        <fullName evidence="8">HtrA protease/chaperone protein</fullName>
    </submittedName>
</protein>
<dbReference type="InterPro" id="IPR051201">
    <property type="entry name" value="Chloro_Bact_Ser_Proteases"/>
</dbReference>